<name>A0A6J5TDJ2_9CAUD</name>
<protein>
    <submittedName>
        <fullName evidence="1">Uncharacterized protein</fullName>
    </submittedName>
</protein>
<evidence type="ECO:0000313" key="1">
    <source>
        <dbReference type="EMBL" id="CAB4241710.1"/>
    </source>
</evidence>
<organism evidence="1">
    <name type="scientific">uncultured Caudovirales phage</name>
    <dbReference type="NCBI Taxonomy" id="2100421"/>
    <lineage>
        <taxon>Viruses</taxon>
        <taxon>Duplodnaviria</taxon>
        <taxon>Heunggongvirae</taxon>
        <taxon>Uroviricota</taxon>
        <taxon>Caudoviricetes</taxon>
        <taxon>Peduoviridae</taxon>
        <taxon>Maltschvirus</taxon>
        <taxon>Maltschvirus maltsch</taxon>
    </lineage>
</organism>
<proteinExistence type="predicted"/>
<reference evidence="1" key="1">
    <citation type="submission" date="2020-05" db="EMBL/GenBank/DDBJ databases">
        <authorList>
            <person name="Chiriac C."/>
            <person name="Salcher M."/>
            <person name="Ghai R."/>
            <person name="Kavagutti S V."/>
        </authorList>
    </citation>
    <scope>NUCLEOTIDE SEQUENCE</scope>
</reference>
<sequence length="52" mass="6192">MTDENIDYSDKYDAYYNAETNEWIEDKCDDPTCEFCVNRPDKPLKKQHGVNE</sequence>
<dbReference type="EMBL" id="LR797824">
    <property type="protein sequence ID" value="CAB4241710.1"/>
    <property type="molecule type" value="Genomic_DNA"/>
</dbReference>
<gene>
    <name evidence="1" type="ORF">UFOVP71_248</name>
</gene>
<accession>A0A6J5TDJ2</accession>